<dbReference type="EMBL" id="GDQN01000386">
    <property type="protein sequence ID" value="JAT90668.1"/>
    <property type="molecule type" value="Transcribed_RNA"/>
</dbReference>
<keyword evidence="1 4" id="KW-0732">Signal</keyword>
<dbReference type="AlphaFoldDB" id="A0A1E1WUL1"/>
<gene>
    <name evidence="5" type="ORF">g.17671</name>
</gene>
<feature type="signal peptide" evidence="4">
    <location>
        <begin position="1"/>
        <end position="32"/>
    </location>
</feature>
<evidence type="ECO:0000256" key="4">
    <source>
        <dbReference type="SAM" id="SignalP"/>
    </source>
</evidence>
<dbReference type="GO" id="GO:0005615">
    <property type="term" value="C:extracellular space"/>
    <property type="evidence" value="ECO:0007669"/>
    <property type="project" value="TreeGrafter"/>
</dbReference>
<dbReference type="Pfam" id="PF06585">
    <property type="entry name" value="JHBP"/>
    <property type="match status" value="1"/>
</dbReference>
<dbReference type="InterPro" id="IPR010562">
    <property type="entry name" value="Haemolymph_juvenile_hormone-bd"/>
</dbReference>
<evidence type="ECO:0000256" key="3">
    <source>
        <dbReference type="ARBA" id="ARBA00060902"/>
    </source>
</evidence>
<evidence type="ECO:0000256" key="1">
    <source>
        <dbReference type="ARBA" id="ARBA00022729"/>
    </source>
</evidence>
<feature type="chain" id="PRO_5009115579" description="DUF233 protein" evidence="4">
    <location>
        <begin position="33"/>
        <end position="254"/>
    </location>
</feature>
<keyword evidence="2" id="KW-0090">Biological rhythms</keyword>
<dbReference type="Gene3D" id="3.15.10.30">
    <property type="entry name" value="Haemolymph juvenile hormone binding protein"/>
    <property type="match status" value="1"/>
</dbReference>
<accession>A0A1E1WUL1</accession>
<dbReference type="PANTHER" id="PTHR11008:SF32">
    <property type="entry name" value="CIRCADIAN CLOCK-CONTROLLED PROTEIN DAYWAKE-RELATED"/>
    <property type="match status" value="1"/>
</dbReference>
<feature type="non-terminal residue" evidence="5">
    <location>
        <position position="1"/>
    </location>
</feature>
<evidence type="ECO:0000256" key="2">
    <source>
        <dbReference type="ARBA" id="ARBA00023108"/>
    </source>
</evidence>
<sequence length="254" mass="28313">IFKQKSSTVSCNTNMFLVNTFVLVLCIGASFSDPIQSIVPCHKNDHACMTTSAKATLPIFATGFPDFGVESSDPLILNEIIGDLSTLKYKFTDTIVTGLKNCDVHDVKLDLDNSHLHYELTCKNVVMRGQYIIGGKLFVLPVEGKGAYEIHCKKYEFVIDADVKLVKGNDGTQHLAIKKYKFTSDAQEGIVYDFKNLFNGQKDLAETVLKFANQNWKEVANFVQEPAVVAVIKKITENLNKFLKIIPVDKLVLN</sequence>
<evidence type="ECO:0008006" key="6">
    <source>
        <dbReference type="Google" id="ProtNLM"/>
    </source>
</evidence>
<protein>
    <recommendedName>
        <fullName evidence="6">DUF233 protein</fullName>
    </recommendedName>
</protein>
<name>A0A1E1WUL1_PECGO</name>
<organism evidence="5">
    <name type="scientific">Pectinophora gossypiella</name>
    <name type="common">Cotton pink bollworm</name>
    <name type="synonym">Depressaria gossypiella</name>
    <dbReference type="NCBI Taxonomy" id="13191"/>
    <lineage>
        <taxon>Eukaryota</taxon>
        <taxon>Metazoa</taxon>
        <taxon>Ecdysozoa</taxon>
        <taxon>Arthropoda</taxon>
        <taxon>Hexapoda</taxon>
        <taxon>Insecta</taxon>
        <taxon>Pterygota</taxon>
        <taxon>Neoptera</taxon>
        <taxon>Endopterygota</taxon>
        <taxon>Lepidoptera</taxon>
        <taxon>Glossata</taxon>
        <taxon>Ditrysia</taxon>
        <taxon>Gelechioidea</taxon>
        <taxon>Gelechiidae</taxon>
        <taxon>Apatetrinae</taxon>
        <taxon>Pectinophora</taxon>
    </lineage>
</organism>
<dbReference type="InterPro" id="IPR038606">
    <property type="entry name" value="To_sf"/>
</dbReference>
<dbReference type="GO" id="GO:0007623">
    <property type="term" value="P:circadian rhythm"/>
    <property type="evidence" value="ECO:0007669"/>
    <property type="project" value="UniProtKB-ARBA"/>
</dbReference>
<evidence type="ECO:0000313" key="5">
    <source>
        <dbReference type="EMBL" id="JAT90668.1"/>
    </source>
</evidence>
<dbReference type="PANTHER" id="PTHR11008">
    <property type="entry name" value="PROTEIN TAKEOUT-LIKE PROTEIN"/>
    <property type="match status" value="1"/>
</dbReference>
<dbReference type="FunFam" id="3.15.10.30:FF:000001">
    <property type="entry name" value="Takeout-like protein 1"/>
    <property type="match status" value="1"/>
</dbReference>
<dbReference type="SMART" id="SM00700">
    <property type="entry name" value="JHBP"/>
    <property type="match status" value="1"/>
</dbReference>
<proteinExistence type="inferred from homology"/>
<reference evidence="5" key="1">
    <citation type="submission" date="2015-09" db="EMBL/GenBank/DDBJ databases">
        <title>De novo assembly of Pectinophora gossypiella (Pink Bollworm) gut transcriptome.</title>
        <authorList>
            <person name="Tassone E.E."/>
        </authorList>
    </citation>
    <scope>NUCLEOTIDE SEQUENCE</scope>
</reference>
<dbReference type="OrthoDB" id="6854146at2759"/>
<comment type="similarity">
    <text evidence="3">Belongs to the TO family.</text>
</comment>